<dbReference type="Pfam" id="PF21855">
    <property type="entry name" value="Treslin_STD"/>
    <property type="match status" value="1"/>
</dbReference>
<feature type="compositionally biased region" description="Basic residues" evidence="1">
    <location>
        <begin position="398"/>
        <end position="411"/>
    </location>
</feature>
<protein>
    <submittedName>
        <fullName evidence="5">Treslin_N domain-containing protein</fullName>
    </submittedName>
</protein>
<organism evidence="4 5">
    <name type="scientific">Heligmosomoides polygyrus</name>
    <name type="common">Parasitic roundworm</name>
    <dbReference type="NCBI Taxonomy" id="6339"/>
    <lineage>
        <taxon>Eukaryota</taxon>
        <taxon>Metazoa</taxon>
        <taxon>Ecdysozoa</taxon>
        <taxon>Nematoda</taxon>
        <taxon>Chromadorea</taxon>
        <taxon>Rhabditida</taxon>
        <taxon>Rhabditina</taxon>
        <taxon>Rhabditomorpha</taxon>
        <taxon>Strongyloidea</taxon>
        <taxon>Heligmosomidae</taxon>
        <taxon>Heligmosomoides</taxon>
    </lineage>
</organism>
<feature type="region of interest" description="Disordered" evidence="1">
    <location>
        <begin position="362"/>
        <end position="525"/>
    </location>
</feature>
<dbReference type="WBParaSite" id="HPBE_0001153301-mRNA-1">
    <property type="protein sequence ID" value="HPBE_0001153301-mRNA-1"/>
    <property type="gene ID" value="HPBE_0001153301"/>
</dbReference>
<name>A0A183FTU2_HELPZ</name>
<keyword evidence="4" id="KW-1185">Reference proteome</keyword>
<feature type="domain" description="Treslin STD" evidence="2">
    <location>
        <begin position="169"/>
        <end position="317"/>
    </location>
</feature>
<feature type="compositionally biased region" description="Polar residues" evidence="1">
    <location>
        <begin position="457"/>
        <end position="470"/>
    </location>
</feature>
<evidence type="ECO:0000256" key="1">
    <source>
        <dbReference type="SAM" id="MobiDB-lite"/>
    </source>
</evidence>
<feature type="compositionally biased region" description="Basic and acidic residues" evidence="1">
    <location>
        <begin position="417"/>
        <end position="429"/>
    </location>
</feature>
<dbReference type="InterPro" id="IPR053920">
    <property type="entry name" value="Treslin_STD"/>
</dbReference>
<dbReference type="EMBL" id="UZAH01027139">
    <property type="protein sequence ID" value="VDO88942.1"/>
    <property type="molecule type" value="Genomic_DNA"/>
</dbReference>
<gene>
    <name evidence="3" type="ORF">HPBE_LOCUS11534</name>
</gene>
<dbReference type="AlphaFoldDB" id="A0A183FTU2"/>
<dbReference type="Proteomes" id="UP000050761">
    <property type="component" value="Unassembled WGS sequence"/>
</dbReference>
<reference evidence="5" key="2">
    <citation type="submission" date="2019-09" db="UniProtKB">
        <authorList>
            <consortium name="WormBaseParasite"/>
        </authorList>
    </citation>
    <scope>IDENTIFICATION</scope>
</reference>
<evidence type="ECO:0000259" key="2">
    <source>
        <dbReference type="Pfam" id="PF21855"/>
    </source>
</evidence>
<proteinExistence type="predicted"/>
<evidence type="ECO:0000313" key="5">
    <source>
        <dbReference type="WBParaSite" id="HPBE_0001153301-mRNA-1"/>
    </source>
</evidence>
<accession>A0A183FTU2</accession>
<reference evidence="3 4" key="1">
    <citation type="submission" date="2018-11" db="EMBL/GenBank/DDBJ databases">
        <authorList>
            <consortium name="Pathogen Informatics"/>
        </authorList>
    </citation>
    <scope>NUCLEOTIDE SEQUENCE [LARGE SCALE GENOMIC DNA]</scope>
</reference>
<evidence type="ECO:0000313" key="3">
    <source>
        <dbReference type="EMBL" id="VDO88942.1"/>
    </source>
</evidence>
<accession>A0A3P8CXT4</accession>
<sequence length="581" mass="65146">MQALGNETLELDPTTTSKLLVSPRKLKKSDIPNDAFNALREMVSNELSSMPSVNMVASNMGSNGGLADNATESGKLHFGLFEDEDSRMSGCESSEGSQSQYSMEDELSKLGVKGRALGYSSSASSLSQTNPLSKCSKQSSRCRRLAELRTIRRKDTETDEAHTFDCSEEDLPTAFAQWYDRLLDSGEPPIKCYHLVVNSLKKFFVTNTFGNTVKTMVHDFLRNHVIRSCAELNRQYEVSTTNGDRRLRETQLQVLLELYSCHLDSKASPKATEIVRKMRIIYFVASASKMRTFLEEQVCDNFVHLIPTLVAEVFDELCIQLPDDLEEFDSVWNKDEDLSFPLFHQKANGVTRLQQLDQLIEEIQAPEEEPPNSKTKTSKKKVDHESVQPASEESSKSPSKKVSKRKSGRHRAIPETPEEKLRPVVKTEEQEATTGSGIISRESLLGLHTPSPRAQRAKSNLLNKFTNTNSKKTPKVEDDEEEPPKRVLRSVSSVHNTPVKRSADTQPTASEPPEKKSRSICPPDTAAGVVNGIDDVVGPEQLARFHQRVEEINRLTDVDDSQVDFDFCKLVLLLFYLTMLV</sequence>
<dbReference type="OrthoDB" id="5812172at2759"/>
<evidence type="ECO:0000313" key="4">
    <source>
        <dbReference type="Proteomes" id="UP000050761"/>
    </source>
</evidence>